<comment type="cofactor">
    <cofactor evidence="3 21">
        <name>methylcob(III)alamin</name>
        <dbReference type="ChEBI" id="CHEBI:28115"/>
    </cofactor>
</comment>
<dbReference type="PROSITE" id="PS51332">
    <property type="entry name" value="B12_BINDING"/>
    <property type="match status" value="1"/>
</dbReference>
<evidence type="ECO:0000259" key="24">
    <source>
        <dbReference type="PROSITE" id="PS50972"/>
    </source>
</evidence>
<evidence type="ECO:0000256" key="18">
    <source>
        <dbReference type="ARBA" id="ARBA00025552"/>
    </source>
</evidence>
<protein>
    <recommendedName>
        <fullName evidence="7 20">Methionine synthase</fullName>
        <ecNumber evidence="6 20">2.1.1.13</ecNumber>
    </recommendedName>
    <alternativeName>
        <fullName evidence="19 21">5-methyltetrahydrofolate--homocysteine methyltransferase</fullName>
    </alternativeName>
</protein>
<dbReference type="Proteomes" id="UP001589628">
    <property type="component" value="Unassembled WGS sequence"/>
</dbReference>
<dbReference type="InterPro" id="IPR037010">
    <property type="entry name" value="VitB12-dep_Met_synth_activ_sf"/>
</dbReference>
<dbReference type="Gene3D" id="1.10.288.10">
    <property type="entry name" value="Cobalamin-dependent Methionine Synthase, domain 2"/>
    <property type="match status" value="1"/>
</dbReference>
<dbReference type="EMBL" id="JBHLZN010000001">
    <property type="protein sequence ID" value="MFB9885515.1"/>
    <property type="molecule type" value="Genomic_DNA"/>
</dbReference>
<dbReference type="Gene3D" id="3.40.50.280">
    <property type="entry name" value="Cobalamin-binding domain"/>
    <property type="match status" value="1"/>
</dbReference>
<dbReference type="Pfam" id="PF02310">
    <property type="entry name" value="B12-binding"/>
    <property type="match status" value="1"/>
</dbReference>
<keyword evidence="9 21" id="KW-0028">Amino-acid biosynthesis</keyword>
<keyword evidence="16 21" id="KW-0486">Methionine biosynthesis</keyword>
<keyword evidence="11 21" id="KW-0808">Transferase</keyword>
<keyword evidence="12 21" id="KW-0949">S-adenosyl-L-methionine</keyword>
<dbReference type="NCBIfam" id="TIGR02082">
    <property type="entry name" value="metH"/>
    <property type="match status" value="1"/>
</dbReference>
<evidence type="ECO:0000313" key="29">
    <source>
        <dbReference type="Proteomes" id="UP001589628"/>
    </source>
</evidence>
<feature type="domain" description="Hcy-binding" evidence="23">
    <location>
        <begin position="10"/>
        <end position="330"/>
    </location>
</feature>
<comment type="cofactor">
    <cofactor evidence="2 21 22">
        <name>Zn(2+)</name>
        <dbReference type="ChEBI" id="CHEBI:29105"/>
    </cofactor>
</comment>
<dbReference type="PROSITE" id="PS50974">
    <property type="entry name" value="ADOMET_ACTIVATION"/>
    <property type="match status" value="1"/>
</dbReference>
<evidence type="ECO:0000256" key="15">
    <source>
        <dbReference type="ARBA" id="ARBA00022833"/>
    </source>
</evidence>
<dbReference type="Pfam" id="PF02607">
    <property type="entry name" value="B12-binding_2"/>
    <property type="match status" value="1"/>
</dbReference>
<dbReference type="InterPro" id="IPR006158">
    <property type="entry name" value="Cobalamin-bd"/>
</dbReference>
<dbReference type="InterPro" id="IPR004223">
    <property type="entry name" value="VitB12-dep_Met_synth_activ_dom"/>
</dbReference>
<dbReference type="Gene3D" id="3.20.20.20">
    <property type="entry name" value="Dihydropteroate synthase-like"/>
    <property type="match status" value="1"/>
</dbReference>
<dbReference type="PANTHER" id="PTHR45833:SF1">
    <property type="entry name" value="METHIONINE SYNTHASE"/>
    <property type="match status" value="1"/>
</dbReference>
<name>A0ABV5Z8A8_9GAMM</name>
<dbReference type="PIRSF" id="PIRSF000381">
    <property type="entry name" value="MetH"/>
    <property type="match status" value="1"/>
</dbReference>
<dbReference type="SUPFAM" id="SSF56507">
    <property type="entry name" value="Methionine synthase activation domain-like"/>
    <property type="match status" value="1"/>
</dbReference>
<dbReference type="Pfam" id="PF02574">
    <property type="entry name" value="S-methyl_trans"/>
    <property type="match status" value="1"/>
</dbReference>
<proteinExistence type="inferred from homology"/>
<dbReference type="InterPro" id="IPR000489">
    <property type="entry name" value="Pterin-binding_dom"/>
</dbReference>
<dbReference type="InterPro" id="IPR036724">
    <property type="entry name" value="Cobalamin-bd_sf"/>
</dbReference>
<dbReference type="GO" id="GO:0032259">
    <property type="term" value="P:methylation"/>
    <property type="evidence" value="ECO:0007669"/>
    <property type="project" value="UniProtKB-KW"/>
</dbReference>
<dbReference type="Gene3D" id="1.10.1240.10">
    <property type="entry name" value="Methionine synthase domain"/>
    <property type="match status" value="1"/>
</dbReference>
<evidence type="ECO:0000259" key="25">
    <source>
        <dbReference type="PROSITE" id="PS50974"/>
    </source>
</evidence>
<dbReference type="SUPFAM" id="SSF47644">
    <property type="entry name" value="Methionine synthase domain"/>
    <property type="match status" value="1"/>
</dbReference>
<evidence type="ECO:0000256" key="12">
    <source>
        <dbReference type="ARBA" id="ARBA00022691"/>
    </source>
</evidence>
<evidence type="ECO:0000256" key="17">
    <source>
        <dbReference type="ARBA" id="ARBA00023285"/>
    </source>
</evidence>
<comment type="caution">
    <text evidence="28">The sequence shown here is derived from an EMBL/GenBank/DDBJ whole genome shotgun (WGS) entry which is preliminary data.</text>
</comment>
<dbReference type="CDD" id="cd00740">
    <property type="entry name" value="MeTr"/>
    <property type="match status" value="1"/>
</dbReference>
<evidence type="ECO:0000256" key="8">
    <source>
        <dbReference type="ARBA" id="ARBA00022603"/>
    </source>
</evidence>
<dbReference type="Pfam" id="PF00809">
    <property type="entry name" value="Pterin_bind"/>
    <property type="match status" value="1"/>
</dbReference>
<dbReference type="GO" id="GO:0008705">
    <property type="term" value="F:methionine synthase activity"/>
    <property type="evidence" value="ECO:0007669"/>
    <property type="project" value="UniProtKB-EC"/>
</dbReference>
<dbReference type="EC" id="2.1.1.13" evidence="6 20"/>
<dbReference type="PROSITE" id="PS51337">
    <property type="entry name" value="B12_BINDING_NTER"/>
    <property type="match status" value="1"/>
</dbReference>
<keyword evidence="17 21" id="KW-0170">Cobalt</keyword>
<accession>A0ABV5Z8A8</accession>
<evidence type="ECO:0000256" key="16">
    <source>
        <dbReference type="ARBA" id="ARBA00023167"/>
    </source>
</evidence>
<evidence type="ECO:0000259" key="23">
    <source>
        <dbReference type="PROSITE" id="PS50970"/>
    </source>
</evidence>
<keyword evidence="8 21" id="KW-0489">Methyltransferase</keyword>
<dbReference type="InterPro" id="IPR003726">
    <property type="entry name" value="HCY_dom"/>
</dbReference>
<keyword evidence="14" id="KW-0677">Repeat</keyword>
<keyword evidence="15 21" id="KW-0862">Zinc</keyword>
<evidence type="ECO:0000256" key="7">
    <source>
        <dbReference type="ARBA" id="ARBA00013998"/>
    </source>
</evidence>
<evidence type="ECO:0000256" key="10">
    <source>
        <dbReference type="ARBA" id="ARBA00022628"/>
    </source>
</evidence>
<dbReference type="InterPro" id="IPR033706">
    <property type="entry name" value="Met_synthase_B12-bd"/>
</dbReference>
<feature type="binding site" evidence="22">
    <location>
        <position position="316"/>
    </location>
    <ligand>
        <name>Zn(2+)</name>
        <dbReference type="ChEBI" id="CHEBI:29105"/>
    </ligand>
</feature>
<evidence type="ECO:0000256" key="2">
    <source>
        <dbReference type="ARBA" id="ARBA00001947"/>
    </source>
</evidence>
<evidence type="ECO:0000256" key="6">
    <source>
        <dbReference type="ARBA" id="ARBA00012032"/>
    </source>
</evidence>
<dbReference type="Pfam" id="PF02965">
    <property type="entry name" value="Met_synt_B12"/>
    <property type="match status" value="1"/>
</dbReference>
<keyword evidence="10 21" id="KW-0846">Cobalamin</keyword>
<dbReference type="Gene3D" id="3.10.196.10">
    <property type="entry name" value="Vitamin B12-dependent methionine synthase, activation domain"/>
    <property type="match status" value="1"/>
</dbReference>
<evidence type="ECO:0000259" key="26">
    <source>
        <dbReference type="PROSITE" id="PS51332"/>
    </source>
</evidence>
<reference evidence="28 29" key="1">
    <citation type="submission" date="2024-09" db="EMBL/GenBank/DDBJ databases">
        <authorList>
            <person name="Sun Q."/>
            <person name="Mori K."/>
        </authorList>
    </citation>
    <scope>NUCLEOTIDE SEQUENCE [LARGE SCALE GENOMIC DNA]</scope>
    <source>
        <strain evidence="28 29">ATCC 51285</strain>
    </source>
</reference>
<dbReference type="SUPFAM" id="SSF51717">
    <property type="entry name" value="Dihydropteroate synthetase-like"/>
    <property type="match status" value="1"/>
</dbReference>
<comment type="catalytic activity">
    <reaction evidence="1 21">
        <text>(6S)-5-methyl-5,6,7,8-tetrahydrofolate + L-homocysteine = (6S)-5,6,7,8-tetrahydrofolate + L-methionine</text>
        <dbReference type="Rhea" id="RHEA:11172"/>
        <dbReference type="ChEBI" id="CHEBI:18608"/>
        <dbReference type="ChEBI" id="CHEBI:57453"/>
        <dbReference type="ChEBI" id="CHEBI:57844"/>
        <dbReference type="ChEBI" id="CHEBI:58199"/>
        <dbReference type="EC" id="2.1.1.13"/>
    </reaction>
</comment>
<feature type="binding site" evidence="22">
    <location>
        <position position="315"/>
    </location>
    <ligand>
        <name>Zn(2+)</name>
        <dbReference type="ChEBI" id="CHEBI:29105"/>
    </ligand>
</feature>
<dbReference type="PROSITE" id="PS50972">
    <property type="entry name" value="PTERIN_BINDING"/>
    <property type="match status" value="1"/>
</dbReference>
<evidence type="ECO:0000256" key="19">
    <source>
        <dbReference type="ARBA" id="ARBA00031040"/>
    </source>
</evidence>
<feature type="domain" description="AdoMet activation" evidence="25">
    <location>
        <begin position="907"/>
        <end position="1238"/>
    </location>
</feature>
<comment type="pathway">
    <text evidence="4 21">Amino-acid biosynthesis; L-methionine biosynthesis via de novo pathway; L-methionine from L-homocysteine (MetH route): step 1/1.</text>
</comment>
<keyword evidence="13 21" id="KW-0479">Metal-binding</keyword>
<dbReference type="PROSITE" id="PS50970">
    <property type="entry name" value="HCY"/>
    <property type="match status" value="1"/>
</dbReference>
<organism evidence="28 29">
    <name type="scientific">Balneatrix alpica</name>
    <dbReference type="NCBI Taxonomy" id="75684"/>
    <lineage>
        <taxon>Bacteria</taxon>
        <taxon>Pseudomonadati</taxon>
        <taxon>Pseudomonadota</taxon>
        <taxon>Gammaproteobacteria</taxon>
        <taxon>Oceanospirillales</taxon>
        <taxon>Balneatrichaceae</taxon>
        <taxon>Balneatrix</taxon>
    </lineage>
</organism>
<dbReference type="InterPro" id="IPR050554">
    <property type="entry name" value="Met_Synthase/Corrinoid"/>
</dbReference>
<sequence length="1239" mass="137847">MSKACLNSPLQRLREQLSKRILVLDGGMGTMIQQYKLEEEDFRGERFANWHKDIKGNNDLLVLTKPDVISAIHRAYLDAGADILETNTFNATRIAMADYDMEELSYEINLEAARLCRVLADEYSAANPERPRFVAGVLGPTNRTASISPDVNDPGYRNVTFDQLVAAYTESTDALVKGGADILLIETVFDTLNAKAAIFAIRQYFQHEGIELPIMISGTITDASGRTLSGQTTEAFYNSVMHAEPISIGLNCALGPKDLRQYVEELSRVSATYVSAHPNAGLPNEFGEYDETPEEMLAEVGQWVDAGFVNILGGCCGTTPEHIRAFADYVQDKAPRPLPELQVACRLAGLEPCTIGEDSLFVNVGERTNVTGSAMFKRLIKEGLYDEALVVARQQVENGAQIIDINMDEGMLDAEAAMVRFLNLIAGEPDIARVPIMLDSSKWEVIEAGLKCIQGKGVVNSISLKEGEEKFIEQARLVRLYGAAVIVMAFDEVGQADTEARKVEICSRSYRILTELGFPPEDIIFDPNIFAIATGIEEHNNYAVDFINATKTIKETLPYAKISGGVSNVSFSFRGNNPVREAIHSVFLYYAIRNGMTMGIVNAGQLAIYEDIPTELRDAVEDAVLNRHPDATERLLEIAPKYNSSGEAAESKQDLQWRSLDVRQRLSHALVKGIADFIDEDVEECRQLYARPLEVIEGPLMDGMGIVGDLFGAGKMFLPQVVKSARVMKKAVAYLMPFIEEEKRLNQTSTGSSSNGKILMATVKGDVHDIGKNIVGVVLQCNNYEIIDLGVMVPAETILRTAREQKVDIIGLSGLITPSLDEMVHVAKEMQRQGFSIPLLIGGATTSKIHTAVKIEPNYQNNQVVYVANASRSVGVASQLLSQSQRDGFVKEIKQEYEDLRERHRAKRGDARRVTLEKARDNAQPFDWSQYQPPRPRQLGVQVIEDMDLAVLKDYIDWTPFFASWELAGRFPRILDDEIVGEEARRLYADAQAMLEQIISEKWLRARAVFGLFPANRRGDDVVIWRDENRSEELMVVHHLRQQTEKIAGKYNHCLSDFVAPEQGPLDYIGGFAVTAGEGIDAWVAKFEADHDDYRSIMVKALADRLAEAFAEYLHERVRKQDWGYAAAESLDNEALISEAYQGIRPAPGYPACPDHTEKTLLWQLLDAQAKTGIYLTESMAMVPTAAVSGWYFSHPQCSYFGVGKISEDQVEDYAKRKGMSKAEVERWLSPNLGYEPED</sequence>
<evidence type="ECO:0000256" key="4">
    <source>
        <dbReference type="ARBA" id="ARBA00005178"/>
    </source>
</evidence>
<feature type="domain" description="B12-binding" evidence="26">
    <location>
        <begin position="755"/>
        <end position="891"/>
    </location>
</feature>
<comment type="function">
    <text evidence="18 21">Catalyzes the transfer of a methyl group from methyl-cobalamin to homocysteine, yielding enzyme-bound cob(I)alamin and methionine. Subsequently, remethylates the cofactor using methyltetrahydrofolate.</text>
</comment>
<dbReference type="SUPFAM" id="SSF52242">
    <property type="entry name" value="Cobalamin (vitamin B12)-binding domain"/>
    <property type="match status" value="1"/>
</dbReference>
<evidence type="ECO:0000256" key="13">
    <source>
        <dbReference type="ARBA" id="ARBA00022723"/>
    </source>
</evidence>
<comment type="domain">
    <text evidence="21">Modular enzyme with four functionally distinct domains. The isolated Hcy-binding domain catalyzes methyl transfer from free methylcobalamin to homocysteine. The Hcy-binding domain in association with the pterin-binding domain catalyzes the methylation of cob(I)alamin by methyltetrahydrofolate and the methylation of homocysteine. The B12-binding domain binds the cofactor. The AdoMet activation domain binds S-adenosyl-L-methionine. Under aerobic conditions cob(I)alamin can be converted to inactive cob(II)alamin. Reductive methylation by S-adenosyl-L-methionine and flavodoxin regenerates methylcobalamin.</text>
</comment>
<evidence type="ECO:0000256" key="1">
    <source>
        <dbReference type="ARBA" id="ARBA00001700"/>
    </source>
</evidence>
<dbReference type="NCBIfam" id="NF007024">
    <property type="entry name" value="PRK09490.1"/>
    <property type="match status" value="1"/>
</dbReference>
<evidence type="ECO:0000256" key="9">
    <source>
        <dbReference type="ARBA" id="ARBA00022605"/>
    </source>
</evidence>
<dbReference type="RefSeq" id="WP_027313610.1">
    <property type="nucleotide sequence ID" value="NZ_JBHLZN010000001.1"/>
</dbReference>
<dbReference type="InterPro" id="IPR011005">
    <property type="entry name" value="Dihydropteroate_synth-like_sf"/>
</dbReference>
<evidence type="ECO:0000256" key="21">
    <source>
        <dbReference type="PIRNR" id="PIRNR000381"/>
    </source>
</evidence>
<dbReference type="InterPro" id="IPR036589">
    <property type="entry name" value="HCY_dom_sf"/>
</dbReference>
<dbReference type="InterPro" id="IPR011822">
    <property type="entry name" value="MetH"/>
</dbReference>
<evidence type="ECO:0000259" key="27">
    <source>
        <dbReference type="PROSITE" id="PS51337"/>
    </source>
</evidence>
<evidence type="ECO:0000256" key="20">
    <source>
        <dbReference type="NCBIfam" id="TIGR02082"/>
    </source>
</evidence>
<keyword evidence="29" id="KW-1185">Reference proteome</keyword>
<evidence type="ECO:0000256" key="5">
    <source>
        <dbReference type="ARBA" id="ARBA00010398"/>
    </source>
</evidence>
<feature type="domain" description="Pterin-binding" evidence="24">
    <location>
        <begin position="361"/>
        <end position="621"/>
    </location>
</feature>
<evidence type="ECO:0000256" key="3">
    <source>
        <dbReference type="ARBA" id="ARBA00001956"/>
    </source>
</evidence>
<dbReference type="SMART" id="SM01018">
    <property type="entry name" value="B12-binding_2"/>
    <property type="match status" value="1"/>
</dbReference>
<dbReference type="CDD" id="cd02069">
    <property type="entry name" value="methionine_synthase_B12_BD"/>
    <property type="match status" value="1"/>
</dbReference>
<dbReference type="PANTHER" id="PTHR45833">
    <property type="entry name" value="METHIONINE SYNTHASE"/>
    <property type="match status" value="1"/>
</dbReference>
<feature type="domain" description="B12-binding N-terminal" evidence="27">
    <location>
        <begin position="653"/>
        <end position="747"/>
    </location>
</feature>
<comment type="similarity">
    <text evidence="5">Belongs to the vitamin-B12 dependent methionine synthase family.</text>
</comment>
<feature type="binding site" evidence="22">
    <location>
        <position position="252"/>
    </location>
    <ligand>
        <name>Zn(2+)</name>
        <dbReference type="ChEBI" id="CHEBI:29105"/>
    </ligand>
</feature>
<evidence type="ECO:0000313" key="28">
    <source>
        <dbReference type="EMBL" id="MFB9885515.1"/>
    </source>
</evidence>
<evidence type="ECO:0000256" key="14">
    <source>
        <dbReference type="ARBA" id="ARBA00022737"/>
    </source>
</evidence>
<dbReference type="InterPro" id="IPR036594">
    <property type="entry name" value="Meth_synthase_dom"/>
</dbReference>
<dbReference type="Gene3D" id="3.20.20.330">
    <property type="entry name" value="Homocysteine-binding-like domain"/>
    <property type="match status" value="1"/>
</dbReference>
<dbReference type="InterPro" id="IPR003759">
    <property type="entry name" value="Cbl-bd_cap"/>
</dbReference>
<gene>
    <name evidence="28" type="primary">metH</name>
    <name evidence="28" type="ORF">ACFFLH_03725</name>
</gene>
<evidence type="ECO:0000256" key="22">
    <source>
        <dbReference type="PROSITE-ProRule" id="PRU00333"/>
    </source>
</evidence>
<evidence type="ECO:0000256" key="11">
    <source>
        <dbReference type="ARBA" id="ARBA00022679"/>
    </source>
</evidence>
<dbReference type="SUPFAM" id="SSF82282">
    <property type="entry name" value="Homocysteine S-methyltransferase"/>
    <property type="match status" value="1"/>
</dbReference>